<dbReference type="GO" id="GO:0016787">
    <property type="term" value="F:hydrolase activity"/>
    <property type="evidence" value="ECO:0007669"/>
    <property type="project" value="UniProtKB-KW"/>
</dbReference>
<dbReference type="AlphaFoldDB" id="A0A7V2ZMI9"/>
<organism evidence="2">
    <name type="scientific">Ignavibacterium album</name>
    <dbReference type="NCBI Taxonomy" id="591197"/>
    <lineage>
        <taxon>Bacteria</taxon>
        <taxon>Pseudomonadati</taxon>
        <taxon>Ignavibacteriota</taxon>
        <taxon>Ignavibacteria</taxon>
        <taxon>Ignavibacteriales</taxon>
        <taxon>Ignavibacteriaceae</taxon>
        <taxon>Ignavibacterium</taxon>
    </lineage>
</organism>
<dbReference type="PANTHER" id="PTHR43283:SF3">
    <property type="entry name" value="BETA-LACTAMASE FAMILY PROTEIN (AFU_ORTHOLOGUE AFUA_5G07500)"/>
    <property type="match status" value="1"/>
</dbReference>
<comment type="caution">
    <text evidence="2">The sequence shown here is derived from an EMBL/GenBank/DDBJ whole genome shotgun (WGS) entry which is preliminary data.</text>
</comment>
<keyword evidence="2" id="KW-0378">Hydrolase</keyword>
<feature type="domain" description="Beta-lactamase-related" evidence="1">
    <location>
        <begin position="46"/>
        <end position="344"/>
    </location>
</feature>
<reference evidence="2" key="1">
    <citation type="journal article" date="2020" name="mSystems">
        <title>Genome- and Community-Level Interaction Insights into Carbon Utilization and Element Cycling Functions of Hydrothermarchaeota in Hydrothermal Sediment.</title>
        <authorList>
            <person name="Zhou Z."/>
            <person name="Liu Y."/>
            <person name="Xu W."/>
            <person name="Pan J."/>
            <person name="Luo Z.H."/>
            <person name="Li M."/>
        </authorList>
    </citation>
    <scope>NUCLEOTIDE SEQUENCE [LARGE SCALE GENOMIC DNA]</scope>
    <source>
        <strain evidence="2">SpSt-479</strain>
    </source>
</reference>
<dbReference type="Gene3D" id="3.40.710.10">
    <property type="entry name" value="DD-peptidase/beta-lactamase superfamily"/>
    <property type="match status" value="1"/>
</dbReference>
<dbReference type="EMBL" id="DSUJ01000011">
    <property type="protein sequence ID" value="HFI92700.1"/>
    <property type="molecule type" value="Genomic_DNA"/>
</dbReference>
<proteinExistence type="predicted"/>
<dbReference type="SUPFAM" id="SSF56601">
    <property type="entry name" value="beta-lactamase/transpeptidase-like"/>
    <property type="match status" value="1"/>
</dbReference>
<evidence type="ECO:0000259" key="1">
    <source>
        <dbReference type="Pfam" id="PF00144"/>
    </source>
</evidence>
<dbReference type="PANTHER" id="PTHR43283">
    <property type="entry name" value="BETA-LACTAMASE-RELATED"/>
    <property type="match status" value="1"/>
</dbReference>
<dbReference type="InterPro" id="IPR050789">
    <property type="entry name" value="Diverse_Enzym_Activities"/>
</dbReference>
<protein>
    <submittedName>
        <fullName evidence="2">Class A beta-lactamase-related serine hydrolase</fullName>
    </submittedName>
</protein>
<dbReference type="Pfam" id="PF00144">
    <property type="entry name" value="Beta-lactamase"/>
    <property type="match status" value="1"/>
</dbReference>
<dbReference type="InterPro" id="IPR001466">
    <property type="entry name" value="Beta-lactam-related"/>
</dbReference>
<accession>A0A7V2ZMI9</accession>
<gene>
    <name evidence="2" type="ORF">ENS31_14365</name>
</gene>
<dbReference type="InterPro" id="IPR012338">
    <property type="entry name" value="Beta-lactam/transpept-like"/>
</dbReference>
<sequence length="360" mass="41089">MNTKRISEQIEYSFRSVVRNDNKVRNAYLLVYSEKLGIDINIAEGKTGEIPANPKQANHLASVGKLFTATLIGMLHDKGLLDFENKISRYLDVDLMKGLHIYKGIDYSSEITIKHLLTQTSGLNDDFFPLLKKMIKDPSLKMTVRDALEWGKVNQKPVAKPGQRHFYTDTNYYLLGLIIESITQKNFHNAVHEMIFEPLGMENAYINGFSEPKIKSDYPPADIYLYNINFISNKNVAQLDYAGGGVVAPLSEYLIFMKALVNHKLVKQETLSRMIDDDVNMGFPVLGFRYGYSVWKPKPIPLLMPERFYCWGCVGATGAFMFYHPQTESYIIGTFNDLSYKSKALRFMLMKAIKPLSEIK</sequence>
<name>A0A7V2ZMI9_9BACT</name>
<evidence type="ECO:0000313" key="2">
    <source>
        <dbReference type="EMBL" id="HFI92700.1"/>
    </source>
</evidence>